<dbReference type="Pfam" id="PF20680">
    <property type="entry name" value="DUF6817"/>
    <property type="match status" value="1"/>
</dbReference>
<comment type="caution">
    <text evidence="2">The sequence shown here is derived from an EMBL/GenBank/DDBJ whole genome shotgun (WGS) entry which is preliminary data.</text>
</comment>
<accession>A0A167MIC1</accession>
<dbReference type="RefSeq" id="WP_196766355.1">
    <property type="nucleotide sequence ID" value="NZ_AUYC01000012.1"/>
</dbReference>
<protein>
    <recommendedName>
        <fullName evidence="1">DUF6817 domain-containing protein</fullName>
    </recommendedName>
</protein>
<dbReference type="AlphaFoldDB" id="A0A167MIC1"/>
<organism evidence="2 3">
    <name type="scientific">Pseudoalteromonas luteoviolacea CPMOR-1</name>
    <dbReference type="NCBI Taxonomy" id="1365248"/>
    <lineage>
        <taxon>Bacteria</taxon>
        <taxon>Pseudomonadati</taxon>
        <taxon>Pseudomonadota</taxon>
        <taxon>Gammaproteobacteria</taxon>
        <taxon>Alteromonadales</taxon>
        <taxon>Pseudoalteromonadaceae</taxon>
        <taxon>Pseudoalteromonas</taxon>
    </lineage>
</organism>
<dbReference type="PATRIC" id="fig|1365248.3.peg.420"/>
<proteinExistence type="predicted"/>
<dbReference type="InterPro" id="IPR049202">
    <property type="entry name" value="DUF6817"/>
</dbReference>
<feature type="domain" description="DUF6817" evidence="1">
    <location>
        <begin position="9"/>
        <end position="93"/>
    </location>
</feature>
<dbReference type="EMBL" id="AUYC01000012">
    <property type="protein sequence ID" value="KZN66457.1"/>
    <property type="molecule type" value="Genomic_DNA"/>
</dbReference>
<evidence type="ECO:0000259" key="1">
    <source>
        <dbReference type="Pfam" id="PF20680"/>
    </source>
</evidence>
<evidence type="ECO:0000313" key="3">
    <source>
        <dbReference type="Proteomes" id="UP000076486"/>
    </source>
</evidence>
<dbReference type="PANTHER" id="PTHR37391:SF2">
    <property type="entry name" value="E3 UBIQUITIN-PROTEIN LIGASE"/>
    <property type="match status" value="1"/>
</dbReference>
<evidence type="ECO:0000313" key="2">
    <source>
        <dbReference type="EMBL" id="KZN66457.1"/>
    </source>
</evidence>
<gene>
    <name evidence="2" type="ORF">N473_08685</name>
</gene>
<name>A0A167MIC1_9GAMM</name>
<dbReference type="Proteomes" id="UP000076486">
    <property type="component" value="Unassembled WGS sequence"/>
</dbReference>
<sequence>MNMDTRFKVLESLNAGDFQHLNGDLESHLKGTASILESWGASEVLQTAGLFHAAYGTAGFDMNMVSLEQRDSIAKTIGKDEEALVYLYCSCDREFVFRQFGHQDKIQFKDRFNGRFFPLDIHRTKMFCELTVANELELVHSSEAFKQEHGKGLYHLFVRMEAYLSHSAIQAFKVALDSVF</sequence>
<reference evidence="2 3" key="1">
    <citation type="submission" date="2013-07" db="EMBL/GenBank/DDBJ databases">
        <title>Comparative Genomic and Metabolomic Analysis of Twelve Strains of Pseudoalteromonas luteoviolacea.</title>
        <authorList>
            <person name="Vynne N.G."/>
            <person name="Mansson M."/>
            <person name="Gram L."/>
        </authorList>
    </citation>
    <scope>NUCLEOTIDE SEQUENCE [LARGE SCALE GENOMIC DNA]</scope>
    <source>
        <strain evidence="2 3">CPMOR-1</strain>
    </source>
</reference>
<dbReference type="PANTHER" id="PTHR37391">
    <property type="entry name" value="E3 UBIQUITIN-PROTEIN LIGASE"/>
    <property type="match status" value="1"/>
</dbReference>